<dbReference type="InterPro" id="IPR009567">
    <property type="entry name" value="SARAF"/>
</dbReference>
<feature type="chain" id="PRO_5007854888" description="Store-operated calcium entry-associated regulatory factor" evidence="16">
    <location>
        <begin position="24"/>
        <end position="360"/>
    </location>
</feature>
<evidence type="ECO:0000256" key="5">
    <source>
        <dbReference type="ARBA" id="ARBA00022568"/>
    </source>
</evidence>
<feature type="compositionally biased region" description="Gly residues" evidence="14">
    <location>
        <begin position="249"/>
        <end position="259"/>
    </location>
</feature>
<dbReference type="PANTHER" id="PTHR15929:SF0">
    <property type="entry name" value="STORE-OPERATED CALCIUM ENTRY-ASSOCIATED REGULATORY FACTOR"/>
    <property type="match status" value="1"/>
</dbReference>
<dbReference type="GO" id="GO:0005789">
    <property type="term" value="C:endoplasmic reticulum membrane"/>
    <property type="evidence" value="ECO:0007669"/>
    <property type="project" value="UniProtKB-SubCell"/>
</dbReference>
<keyword evidence="18" id="KW-1185">Reference proteome</keyword>
<keyword evidence="4" id="KW-0813">Transport</keyword>
<sequence length="360" mass="37851">MHLLDFLYPALLTVSAVAPTVEATRKPNLQSVRLTDIKSLTLRKDRMTAHRRVAAIPQLNCIGGDAQGLYDIDILRCINAGTSYDNDDVEWTCTASLPDEFKLGSTDVICEGYHSPDDPFILKGSCGVEYRLLLTDKGEEKYGHGRGDNDGRHGRRDKGSKWPAIGFWAIFLTVFGWIVYNAYIRRPSGPQGGAAPGGGPGYPWGGGGGGGGGGPGDDNDDPPPPYDYPGGGPRKAGQAPNSASAPRGAGPGSQQGGWQGWRPGFWTGALGGAAAGYFAGNRGRNNGNGSTYGFHRYGTGGNAWHGTTTWWNNGRHDDPWEGSAGPPGGRSGFGSGSGSGPSSFSSTRHESTGFGSTSRR</sequence>
<evidence type="ECO:0000256" key="11">
    <source>
        <dbReference type="ARBA" id="ARBA00023065"/>
    </source>
</evidence>
<evidence type="ECO:0000256" key="1">
    <source>
        <dbReference type="ARBA" id="ARBA00004115"/>
    </source>
</evidence>
<feature type="region of interest" description="Disordered" evidence="14">
    <location>
        <begin position="190"/>
        <end position="264"/>
    </location>
</feature>
<keyword evidence="5" id="KW-0109">Calcium transport</keyword>
<organism evidence="17 18">
    <name type="scientific">Xylona heveae (strain CBS 132557 / TC161)</name>
    <dbReference type="NCBI Taxonomy" id="1328760"/>
    <lineage>
        <taxon>Eukaryota</taxon>
        <taxon>Fungi</taxon>
        <taxon>Dikarya</taxon>
        <taxon>Ascomycota</taxon>
        <taxon>Pezizomycotina</taxon>
        <taxon>Xylonomycetes</taxon>
        <taxon>Xylonales</taxon>
        <taxon>Xylonaceae</taxon>
        <taxon>Xylona</taxon>
    </lineage>
</organism>
<comment type="subcellular location">
    <subcellularLocation>
        <location evidence="1">Endoplasmic reticulum membrane</location>
        <topology evidence="1">Single-pass type I membrane protein</topology>
    </subcellularLocation>
</comment>
<evidence type="ECO:0000256" key="10">
    <source>
        <dbReference type="ARBA" id="ARBA00022989"/>
    </source>
</evidence>
<gene>
    <name evidence="17" type="ORF">L228DRAFT_271433</name>
</gene>
<feature type="transmembrane region" description="Helical" evidence="15">
    <location>
        <begin position="162"/>
        <end position="180"/>
    </location>
</feature>
<evidence type="ECO:0000256" key="3">
    <source>
        <dbReference type="ARBA" id="ARBA00016584"/>
    </source>
</evidence>
<reference evidence="17 18" key="1">
    <citation type="journal article" date="2016" name="Fungal Biol.">
        <title>The genome of Xylona heveae provides a window into fungal endophytism.</title>
        <authorList>
            <person name="Gazis R."/>
            <person name="Kuo A."/>
            <person name="Riley R."/>
            <person name="LaButti K."/>
            <person name="Lipzen A."/>
            <person name="Lin J."/>
            <person name="Amirebrahimi M."/>
            <person name="Hesse C.N."/>
            <person name="Spatafora J.W."/>
            <person name="Henrissat B."/>
            <person name="Hainaut M."/>
            <person name="Grigoriev I.V."/>
            <person name="Hibbett D.S."/>
        </authorList>
    </citation>
    <scope>NUCLEOTIDE SEQUENCE [LARGE SCALE GENOMIC DNA]</scope>
    <source>
        <strain evidence="17 18">TC161</strain>
    </source>
</reference>
<dbReference type="PANTHER" id="PTHR15929">
    <property type="entry name" value="STORE-OPERATED CALCIUM ENTRY-ASSOCIATED REGULATORY FACTOR"/>
    <property type="match status" value="1"/>
</dbReference>
<evidence type="ECO:0000256" key="13">
    <source>
        <dbReference type="ARBA" id="ARBA00031116"/>
    </source>
</evidence>
<dbReference type="Pfam" id="PF06682">
    <property type="entry name" value="SARAF"/>
    <property type="match status" value="1"/>
</dbReference>
<dbReference type="AlphaFoldDB" id="A0A164ZJK0"/>
<dbReference type="GO" id="GO:0006816">
    <property type="term" value="P:calcium ion transport"/>
    <property type="evidence" value="ECO:0007669"/>
    <property type="project" value="UniProtKB-KW"/>
</dbReference>
<dbReference type="InParanoid" id="A0A164ZJK0"/>
<dbReference type="EMBL" id="KV407467">
    <property type="protein sequence ID" value="KZF19179.1"/>
    <property type="molecule type" value="Genomic_DNA"/>
</dbReference>
<evidence type="ECO:0000313" key="18">
    <source>
        <dbReference type="Proteomes" id="UP000076632"/>
    </source>
</evidence>
<comment type="similarity">
    <text evidence="2">Belongs to the SARAF family.</text>
</comment>
<evidence type="ECO:0000256" key="9">
    <source>
        <dbReference type="ARBA" id="ARBA00022837"/>
    </source>
</evidence>
<keyword evidence="6 15" id="KW-0812">Transmembrane</keyword>
<dbReference type="OrthoDB" id="20303at2759"/>
<evidence type="ECO:0000256" key="2">
    <source>
        <dbReference type="ARBA" id="ARBA00006833"/>
    </source>
</evidence>
<evidence type="ECO:0000256" key="16">
    <source>
        <dbReference type="SAM" id="SignalP"/>
    </source>
</evidence>
<dbReference type="OMA" id="WILKGSC"/>
<accession>A0A164ZJK0</accession>
<evidence type="ECO:0000313" key="17">
    <source>
        <dbReference type="EMBL" id="KZF19179.1"/>
    </source>
</evidence>
<evidence type="ECO:0000256" key="15">
    <source>
        <dbReference type="SAM" id="Phobius"/>
    </source>
</evidence>
<name>A0A164ZJK0_XYLHT</name>
<feature type="compositionally biased region" description="Gly residues" evidence="14">
    <location>
        <begin position="190"/>
        <end position="216"/>
    </location>
</feature>
<evidence type="ECO:0000256" key="8">
    <source>
        <dbReference type="ARBA" id="ARBA00022824"/>
    </source>
</evidence>
<feature type="signal peptide" evidence="16">
    <location>
        <begin position="1"/>
        <end position="23"/>
    </location>
</feature>
<feature type="compositionally biased region" description="Gly residues" evidence="14">
    <location>
        <begin position="325"/>
        <end position="339"/>
    </location>
</feature>
<keyword evidence="7 16" id="KW-0732">Signal</keyword>
<keyword evidence="12 15" id="KW-0472">Membrane</keyword>
<feature type="region of interest" description="Disordered" evidence="14">
    <location>
        <begin position="313"/>
        <end position="360"/>
    </location>
</feature>
<protein>
    <recommendedName>
        <fullName evidence="3">Store-operated calcium entry-associated regulatory factor</fullName>
    </recommendedName>
    <alternativeName>
        <fullName evidence="13">Transmembrane protein 66</fullName>
    </alternativeName>
</protein>
<evidence type="ECO:0000256" key="7">
    <source>
        <dbReference type="ARBA" id="ARBA00022729"/>
    </source>
</evidence>
<keyword evidence="11" id="KW-0406">Ion transport</keyword>
<keyword evidence="8" id="KW-0256">Endoplasmic reticulum</keyword>
<evidence type="ECO:0000256" key="14">
    <source>
        <dbReference type="SAM" id="MobiDB-lite"/>
    </source>
</evidence>
<dbReference type="RefSeq" id="XP_018184734.1">
    <property type="nucleotide sequence ID" value="XM_018335532.1"/>
</dbReference>
<dbReference type="GeneID" id="28900669"/>
<proteinExistence type="inferred from homology"/>
<keyword evidence="9" id="KW-0106">Calcium</keyword>
<dbReference type="STRING" id="1328760.A0A164ZJK0"/>
<keyword evidence="10 15" id="KW-1133">Transmembrane helix</keyword>
<evidence type="ECO:0000256" key="12">
    <source>
        <dbReference type="ARBA" id="ARBA00023136"/>
    </source>
</evidence>
<evidence type="ECO:0000256" key="6">
    <source>
        <dbReference type="ARBA" id="ARBA00022692"/>
    </source>
</evidence>
<dbReference type="Proteomes" id="UP000076632">
    <property type="component" value="Unassembled WGS sequence"/>
</dbReference>
<dbReference type="GO" id="GO:2001256">
    <property type="term" value="P:regulation of store-operated calcium entry"/>
    <property type="evidence" value="ECO:0007669"/>
    <property type="project" value="InterPro"/>
</dbReference>
<evidence type="ECO:0000256" key="4">
    <source>
        <dbReference type="ARBA" id="ARBA00022448"/>
    </source>
</evidence>